<dbReference type="OrthoDB" id="4897452at2759"/>
<evidence type="ECO:0000313" key="3">
    <source>
        <dbReference type="Proteomes" id="UP000240493"/>
    </source>
</evidence>
<dbReference type="EMBL" id="KZ679261">
    <property type="protein sequence ID" value="PTB41692.1"/>
    <property type="molecule type" value="Genomic_DNA"/>
</dbReference>
<accession>A0A2T3ZA88</accession>
<keyword evidence="1" id="KW-0732">Signal</keyword>
<dbReference type="AlphaFoldDB" id="A0A2T3ZA88"/>
<evidence type="ECO:0000256" key="1">
    <source>
        <dbReference type="SAM" id="SignalP"/>
    </source>
</evidence>
<evidence type="ECO:0008006" key="4">
    <source>
        <dbReference type="Google" id="ProtNLM"/>
    </source>
</evidence>
<protein>
    <recommendedName>
        <fullName evidence="4">IDI-2</fullName>
    </recommendedName>
</protein>
<proteinExistence type="predicted"/>
<organism evidence="2 3">
    <name type="scientific">Trichoderma asperellum (strain ATCC 204424 / CBS 433.97 / NBRC 101777)</name>
    <dbReference type="NCBI Taxonomy" id="1042311"/>
    <lineage>
        <taxon>Eukaryota</taxon>
        <taxon>Fungi</taxon>
        <taxon>Dikarya</taxon>
        <taxon>Ascomycota</taxon>
        <taxon>Pezizomycotina</taxon>
        <taxon>Sordariomycetes</taxon>
        <taxon>Hypocreomycetidae</taxon>
        <taxon>Hypocreales</taxon>
        <taxon>Hypocreaceae</taxon>
        <taxon>Trichoderma</taxon>
    </lineage>
</organism>
<keyword evidence="3" id="KW-1185">Reference proteome</keyword>
<name>A0A2T3ZA88_TRIA4</name>
<gene>
    <name evidence="2" type="ORF">M441DRAFT_192721</name>
</gene>
<reference evidence="2 3" key="1">
    <citation type="submission" date="2016-07" db="EMBL/GenBank/DDBJ databases">
        <title>Multiple horizontal gene transfer events from other fungi enriched the ability of initially mycotrophic Trichoderma (Ascomycota) to feed on dead plant biomass.</title>
        <authorList>
            <consortium name="DOE Joint Genome Institute"/>
            <person name="Aerts A."/>
            <person name="Atanasova L."/>
            <person name="Chenthamara K."/>
            <person name="Zhang J."/>
            <person name="Grujic M."/>
            <person name="Henrissat B."/>
            <person name="Kuo A."/>
            <person name="Salamov A."/>
            <person name="Lipzen A."/>
            <person name="Labutti K."/>
            <person name="Barry K."/>
            <person name="Miao Y."/>
            <person name="Rahimi M.J."/>
            <person name="Shen Q."/>
            <person name="Grigoriev I.V."/>
            <person name="Kubicek C.P."/>
            <person name="Druzhinina I.S."/>
        </authorList>
    </citation>
    <scope>NUCLEOTIDE SEQUENCE [LARGE SCALE GENOMIC DNA]</scope>
    <source>
        <strain evidence="2 3">CBS 433.97</strain>
    </source>
</reference>
<feature type="chain" id="PRO_5015753412" description="IDI-2" evidence="1">
    <location>
        <begin position="17"/>
        <end position="159"/>
    </location>
</feature>
<dbReference type="Proteomes" id="UP000240493">
    <property type="component" value="Unassembled WGS sequence"/>
</dbReference>
<evidence type="ECO:0000313" key="2">
    <source>
        <dbReference type="EMBL" id="PTB41692.1"/>
    </source>
</evidence>
<feature type="signal peptide" evidence="1">
    <location>
        <begin position="1"/>
        <end position="16"/>
    </location>
</feature>
<sequence>MKAAICLSILVAASDAAASAAFQRSNRATNEISADSICGELGVMRFNASELPDYVSPNNVRMWPSLPPAYTNKQSPASNATNSNVRHLNERSCYFEAPYGCSRGWCWKACDQGSGKWCWAAANSGYGSWKKCTTYADCGTDNSAFGCGRLCGVQCGCSC</sequence>